<evidence type="ECO:0000256" key="5">
    <source>
        <dbReference type="PIRNR" id="PIRNR038994"/>
    </source>
</evidence>
<dbReference type="EnsemblBacteria" id="ACK41552">
    <property type="protein sequence ID" value="ACK41552"/>
    <property type="gene ID" value="Dtur_0223"/>
</dbReference>
<dbReference type="Gene3D" id="2.30.40.10">
    <property type="entry name" value="Urease, subunit C, domain 1"/>
    <property type="match status" value="1"/>
</dbReference>
<dbReference type="NCBIfam" id="TIGR00221">
    <property type="entry name" value="nagA"/>
    <property type="match status" value="1"/>
</dbReference>
<dbReference type="AlphaFoldDB" id="B8E1M7"/>
<keyword evidence="3 5" id="KW-0378">Hydrolase</keyword>
<dbReference type="STRING" id="515635.Dtur_0223"/>
<dbReference type="eggNOG" id="COG1820">
    <property type="taxonomic scope" value="Bacteria"/>
</dbReference>
<feature type="binding site" evidence="7">
    <location>
        <begin position="216"/>
        <end position="217"/>
    </location>
    <ligand>
        <name>substrate</name>
    </ligand>
</feature>
<dbReference type="Gene3D" id="3.20.20.140">
    <property type="entry name" value="Metal-dependent hydrolases"/>
    <property type="match status" value="1"/>
</dbReference>
<feature type="binding site" evidence="7">
    <location>
        <begin position="304"/>
        <end position="306"/>
    </location>
    <ligand>
        <name>substrate</name>
    </ligand>
</feature>
<organism evidence="10 11">
    <name type="scientific">Dictyoglomus turgidum (strain DSM 6724 / Z-1310)</name>
    <dbReference type="NCBI Taxonomy" id="515635"/>
    <lineage>
        <taxon>Bacteria</taxon>
        <taxon>Pseudomonadati</taxon>
        <taxon>Dictyoglomota</taxon>
        <taxon>Dictyoglomia</taxon>
        <taxon>Dictyoglomales</taxon>
        <taxon>Dictyoglomaceae</taxon>
        <taxon>Dictyoglomus</taxon>
    </lineage>
</organism>
<evidence type="ECO:0000259" key="9">
    <source>
        <dbReference type="Pfam" id="PF01979"/>
    </source>
</evidence>
<evidence type="ECO:0000256" key="8">
    <source>
        <dbReference type="PIRSR" id="PIRSR038994-3"/>
    </source>
</evidence>
<comment type="cofactor">
    <cofactor evidence="8">
        <name>a divalent metal cation</name>
        <dbReference type="ChEBI" id="CHEBI:60240"/>
    </cofactor>
    <text evidence="8">Binds 1 divalent metal cation per subunit.</text>
</comment>
<feature type="binding site" evidence="8">
    <location>
        <position position="192"/>
    </location>
    <ligand>
        <name>Zn(2+)</name>
        <dbReference type="ChEBI" id="CHEBI:29105"/>
    </ligand>
</feature>
<gene>
    <name evidence="10" type="ordered locus">Dtur_0223</name>
</gene>
<dbReference type="InParanoid" id="B8E1M7"/>
<evidence type="ECO:0000313" key="11">
    <source>
        <dbReference type="Proteomes" id="UP000007719"/>
    </source>
</evidence>
<feature type="binding site" evidence="7">
    <location>
        <position position="248"/>
    </location>
    <ligand>
        <name>substrate</name>
    </ligand>
</feature>
<protein>
    <submittedName>
        <fullName evidence="10">N-acetylglucosamine-6-phosphate deacetylase</fullName>
        <ecNumber evidence="10">3.5.1.25</ecNumber>
    </submittedName>
</protein>
<feature type="binding site" evidence="7">
    <location>
        <position position="140"/>
    </location>
    <ligand>
        <name>substrate</name>
    </ligand>
</feature>
<dbReference type="PANTHER" id="PTHR11113">
    <property type="entry name" value="N-ACETYLGLUCOSAMINE-6-PHOSPHATE DEACETYLASE"/>
    <property type="match status" value="1"/>
</dbReference>
<feature type="binding site" evidence="8">
    <location>
        <position position="129"/>
    </location>
    <ligand>
        <name>Zn(2+)</name>
        <dbReference type="ChEBI" id="CHEBI:29105"/>
    </ligand>
</feature>
<dbReference type="GO" id="GO:0046872">
    <property type="term" value="F:metal ion binding"/>
    <property type="evidence" value="ECO:0007669"/>
    <property type="project" value="UniProtKB-KW"/>
</dbReference>
<dbReference type="InterPro" id="IPR011059">
    <property type="entry name" value="Metal-dep_hydrolase_composite"/>
</dbReference>
<dbReference type="InterPro" id="IPR006680">
    <property type="entry name" value="Amidohydro-rel"/>
</dbReference>
<dbReference type="KEGG" id="dtu:Dtur_0223"/>
<feature type="binding site" evidence="8">
    <location>
        <position position="213"/>
    </location>
    <ligand>
        <name>Zn(2+)</name>
        <dbReference type="ChEBI" id="CHEBI:29105"/>
    </ligand>
</feature>
<dbReference type="Proteomes" id="UP000007719">
    <property type="component" value="Chromosome"/>
</dbReference>
<keyword evidence="4 5" id="KW-0119">Carbohydrate metabolism</keyword>
<evidence type="ECO:0000313" key="10">
    <source>
        <dbReference type="EMBL" id="ACK41552.1"/>
    </source>
</evidence>
<evidence type="ECO:0000256" key="6">
    <source>
        <dbReference type="PIRSR" id="PIRSR038994-1"/>
    </source>
</evidence>
<dbReference type="RefSeq" id="WP_012582637.1">
    <property type="nucleotide sequence ID" value="NC_011661.1"/>
</dbReference>
<dbReference type="PATRIC" id="fig|515635.4.peg.232"/>
<dbReference type="EMBL" id="CP001251">
    <property type="protein sequence ID" value="ACK41552.1"/>
    <property type="molecule type" value="Genomic_DNA"/>
</dbReference>
<evidence type="ECO:0000256" key="4">
    <source>
        <dbReference type="ARBA" id="ARBA00023277"/>
    </source>
</evidence>
<dbReference type="InterPro" id="IPR032466">
    <property type="entry name" value="Metal_Hydrolase"/>
</dbReference>
<evidence type="ECO:0000256" key="1">
    <source>
        <dbReference type="ARBA" id="ARBA00010716"/>
    </source>
</evidence>
<feature type="active site" description="Proton donor/acceptor" evidence="6">
    <location>
        <position position="271"/>
    </location>
</feature>
<dbReference type="GO" id="GO:0008448">
    <property type="term" value="F:N-acetylglucosamine-6-phosphate deacetylase activity"/>
    <property type="evidence" value="ECO:0000318"/>
    <property type="project" value="GO_Central"/>
</dbReference>
<evidence type="ECO:0000256" key="3">
    <source>
        <dbReference type="ARBA" id="ARBA00022801"/>
    </source>
</evidence>
<dbReference type="PANTHER" id="PTHR11113:SF14">
    <property type="entry name" value="N-ACETYLGLUCOSAMINE-6-PHOSPHATE DEACETYLASE"/>
    <property type="match status" value="1"/>
</dbReference>
<name>B8E1M7_DICTD</name>
<dbReference type="SUPFAM" id="SSF51556">
    <property type="entry name" value="Metallo-dependent hydrolases"/>
    <property type="match status" value="1"/>
</dbReference>
<dbReference type="SUPFAM" id="SSF51338">
    <property type="entry name" value="Composite domain of metallo-dependent hydrolases"/>
    <property type="match status" value="1"/>
</dbReference>
<evidence type="ECO:0000256" key="7">
    <source>
        <dbReference type="PIRSR" id="PIRSR038994-2"/>
    </source>
</evidence>
<comment type="similarity">
    <text evidence="1 5">Belongs to the metallo-dependent hydrolases superfamily. NagA family.</text>
</comment>
<dbReference type="EC" id="3.5.1.25" evidence="10"/>
<dbReference type="CDD" id="cd00854">
    <property type="entry name" value="NagA"/>
    <property type="match status" value="1"/>
</dbReference>
<dbReference type="FunFam" id="3.20.20.140:FF:000004">
    <property type="entry name" value="N-acetylglucosamine-6-phosphate deacetylase"/>
    <property type="match status" value="1"/>
</dbReference>
<feature type="domain" description="Amidohydrolase-related" evidence="9">
    <location>
        <begin position="50"/>
        <end position="377"/>
    </location>
</feature>
<dbReference type="Pfam" id="PF01979">
    <property type="entry name" value="Amidohydro_1"/>
    <property type="match status" value="1"/>
</dbReference>
<dbReference type="OrthoDB" id="9776488at2"/>
<feature type="binding site" evidence="7">
    <location>
        <position position="224"/>
    </location>
    <ligand>
        <name>substrate</name>
    </ligand>
</feature>
<keyword evidence="11" id="KW-1185">Reference proteome</keyword>
<dbReference type="InterPro" id="IPR003764">
    <property type="entry name" value="GlcNAc_6-P_deAcase"/>
</dbReference>
<evidence type="ECO:0000256" key="2">
    <source>
        <dbReference type="ARBA" id="ARBA00022723"/>
    </source>
</evidence>
<sequence length="380" mass="42354">MGVNILGKIILKDRIFEDGVLKIENGKIVYIGEKKESKIDNIDYDFSDFYISPGFIDIHIHGAFGGDFLDCEYEEIEKIAIFLASKGVVGFLPTIVTAPIKDMREAVKKLEKYIRNQKNGGKALGIHLEGPFLNSKYKGAQPEEYIIKPDINILEKLYSPYLRVMTIAPEIDDEFKVIKYLKERNVIVSAGHTDASYDLMRDAALNGVSHITHLFNGMRPLHHREPGIVGYALVNDHVSVEVIADGYHLSDVILKMVVKLKPRYKVLLITDAIMATGLEDGEYRLSNQRVIVKNGRAVLESGSLAGSTLTMDKAIRNIIQMAGVNIIDAVYMASYSPARLLGLENRKGSIEVGKDADITVFDEGFNIKMTMVEGKKVFSP</sequence>
<dbReference type="GO" id="GO:0006046">
    <property type="term" value="P:N-acetylglucosamine catabolic process"/>
    <property type="evidence" value="ECO:0000318"/>
    <property type="project" value="GO_Central"/>
</dbReference>
<keyword evidence="2 8" id="KW-0479">Metal-binding</keyword>
<dbReference type="FunCoup" id="B8E1M7">
    <property type="interactions" value="169"/>
</dbReference>
<accession>B8E1M7</accession>
<dbReference type="HOGENOM" id="CLU_032482_2_1_0"/>
<reference evidence="11" key="1">
    <citation type="journal article" date="2016" name="Front. Microbiol.">
        <title>The complete genome sequence of hyperthermophile Dictyoglomus turgidum DSM 6724 reveals a specialized carbohydrate fermentor.</title>
        <authorList>
            <person name="Brumm P.J."/>
            <person name="Gowda K."/>
            <person name="Robb F.T."/>
            <person name="Mead D.A."/>
        </authorList>
    </citation>
    <scope>NUCLEOTIDE SEQUENCE [LARGE SCALE GENOMIC DNA]</scope>
    <source>
        <strain evidence="11">DSM 6724 / Z-1310</strain>
    </source>
</reference>
<dbReference type="PIRSF" id="PIRSF038994">
    <property type="entry name" value="NagA"/>
    <property type="match status" value="1"/>
</dbReference>
<proteinExistence type="inferred from homology"/>